<dbReference type="PANTHER" id="PTHR34653">
    <property type="match status" value="1"/>
</dbReference>
<evidence type="ECO:0000256" key="1">
    <source>
        <dbReference type="ARBA" id="ARBA00004117"/>
    </source>
</evidence>
<evidence type="ECO:0008006" key="5">
    <source>
        <dbReference type="Google" id="ProtNLM"/>
    </source>
</evidence>
<evidence type="ECO:0000313" key="4">
    <source>
        <dbReference type="EMBL" id="SVC21557.1"/>
    </source>
</evidence>
<feature type="compositionally biased region" description="Polar residues" evidence="3">
    <location>
        <begin position="25"/>
        <end position="38"/>
    </location>
</feature>
<comment type="subcellular location">
    <subcellularLocation>
        <location evidence="1">Bacterial flagellum basal body</location>
    </subcellularLocation>
</comment>
<dbReference type="PRINTS" id="PR01006">
    <property type="entry name" value="FLGHOOKFLIE"/>
</dbReference>
<name>A0A382KEZ8_9ZZZZ</name>
<accession>A0A382KEZ8</accession>
<dbReference type="GO" id="GO:0005198">
    <property type="term" value="F:structural molecule activity"/>
    <property type="evidence" value="ECO:0007669"/>
    <property type="project" value="InterPro"/>
</dbReference>
<protein>
    <recommendedName>
        <fullName evidence="5">Flagellar hook-basal body complex protein FliE</fullName>
    </recommendedName>
</protein>
<reference evidence="4" key="1">
    <citation type="submission" date="2018-05" db="EMBL/GenBank/DDBJ databases">
        <authorList>
            <person name="Lanie J.A."/>
            <person name="Ng W.-L."/>
            <person name="Kazmierczak K.M."/>
            <person name="Andrzejewski T.M."/>
            <person name="Davidsen T.M."/>
            <person name="Wayne K.J."/>
            <person name="Tettelin H."/>
            <person name="Glass J.I."/>
            <person name="Rusch D."/>
            <person name="Podicherti R."/>
            <person name="Tsui H.-C.T."/>
            <person name="Winkler M.E."/>
        </authorList>
    </citation>
    <scope>NUCLEOTIDE SEQUENCE</scope>
</reference>
<feature type="region of interest" description="Disordered" evidence="3">
    <location>
        <begin position="1"/>
        <end position="38"/>
    </location>
</feature>
<feature type="compositionally biased region" description="Basic and acidic residues" evidence="3">
    <location>
        <begin position="15"/>
        <end position="24"/>
    </location>
</feature>
<dbReference type="PANTHER" id="PTHR34653:SF1">
    <property type="entry name" value="FLAGELLAR HOOK-BASAL BODY COMPLEX PROTEIN FLIE"/>
    <property type="match status" value="1"/>
</dbReference>
<dbReference type="AlphaFoldDB" id="A0A382KEZ8"/>
<dbReference type="GO" id="GO:0009425">
    <property type="term" value="C:bacterial-type flagellum basal body"/>
    <property type="evidence" value="ECO:0007669"/>
    <property type="project" value="UniProtKB-SubCell"/>
</dbReference>
<evidence type="ECO:0000256" key="3">
    <source>
        <dbReference type="SAM" id="MobiDB-lite"/>
    </source>
</evidence>
<dbReference type="HAMAP" id="MF_00724">
    <property type="entry name" value="FliE"/>
    <property type="match status" value="1"/>
</dbReference>
<gene>
    <name evidence="4" type="ORF">METZ01_LOCUS274411</name>
</gene>
<proteinExistence type="inferred from homology"/>
<dbReference type="EMBL" id="UINC01079498">
    <property type="protein sequence ID" value="SVC21557.1"/>
    <property type="molecule type" value="Genomic_DNA"/>
</dbReference>
<evidence type="ECO:0000256" key="2">
    <source>
        <dbReference type="ARBA" id="ARBA00023143"/>
    </source>
</evidence>
<dbReference type="GO" id="GO:0003774">
    <property type="term" value="F:cytoskeletal motor activity"/>
    <property type="evidence" value="ECO:0007669"/>
    <property type="project" value="InterPro"/>
</dbReference>
<dbReference type="InterPro" id="IPR001624">
    <property type="entry name" value="FliE"/>
</dbReference>
<keyword evidence="2" id="KW-0975">Bacterial flagellum</keyword>
<dbReference type="Pfam" id="PF02049">
    <property type="entry name" value="FliE"/>
    <property type="match status" value="1"/>
</dbReference>
<sequence>MKLQRTLTPISPKPQKNDVKDTDSKQQTGSFSETLNNSMEEVNQLQKEADKAIEALATGETKDISQTMIAIEKANVSFQLMTQVRNRLVEAYQEVLRMQS</sequence>
<dbReference type="GO" id="GO:0071973">
    <property type="term" value="P:bacterial-type flagellum-dependent cell motility"/>
    <property type="evidence" value="ECO:0007669"/>
    <property type="project" value="InterPro"/>
</dbReference>
<dbReference type="NCBIfam" id="TIGR00205">
    <property type="entry name" value="fliE"/>
    <property type="match status" value="1"/>
</dbReference>
<organism evidence="4">
    <name type="scientific">marine metagenome</name>
    <dbReference type="NCBI Taxonomy" id="408172"/>
    <lineage>
        <taxon>unclassified sequences</taxon>
        <taxon>metagenomes</taxon>
        <taxon>ecological metagenomes</taxon>
    </lineage>
</organism>